<dbReference type="STRING" id="1945520.A1019T_00783"/>
<reference evidence="2" key="1">
    <citation type="submission" date="2017-02" db="EMBL/GenBank/DDBJ databases">
        <authorList>
            <person name="Mornico D."/>
        </authorList>
    </citation>
    <scope>NUCLEOTIDE SEQUENCE [LARGE SCALE GENOMIC DNA]</scope>
</reference>
<name>A0A1R4EE96_9GAMM</name>
<proteinExistence type="predicted"/>
<organism evidence="1 2">
    <name type="scientific">Psychrobacter pasteurii</name>
    <dbReference type="NCBI Taxonomy" id="1945520"/>
    <lineage>
        <taxon>Bacteria</taxon>
        <taxon>Pseudomonadati</taxon>
        <taxon>Pseudomonadota</taxon>
        <taxon>Gammaproteobacteria</taxon>
        <taxon>Moraxellales</taxon>
        <taxon>Moraxellaceae</taxon>
        <taxon>Psychrobacter</taxon>
    </lineage>
</organism>
<dbReference type="EMBL" id="FUGD01000062">
    <property type="protein sequence ID" value="SJM36816.1"/>
    <property type="molecule type" value="Genomic_DNA"/>
</dbReference>
<keyword evidence="2" id="KW-1185">Reference proteome</keyword>
<dbReference type="AlphaFoldDB" id="A0A1R4EE96"/>
<dbReference type="Proteomes" id="UP000188169">
    <property type="component" value="Unassembled WGS sequence"/>
</dbReference>
<sequence>MKQVCPHCQSADVYEMDGYSDPLKDGIASPAILIPLSISLCRSLNINPGIGVVVGSALVAVIKQVRPEQSSIPLLNTSQYRCNHCSYVFHRFN</sequence>
<accession>A0A1R4EE96</accession>
<evidence type="ECO:0000313" key="1">
    <source>
        <dbReference type="EMBL" id="SJM36816.1"/>
    </source>
</evidence>
<evidence type="ECO:0000313" key="2">
    <source>
        <dbReference type="Proteomes" id="UP000188169"/>
    </source>
</evidence>
<gene>
    <name evidence="1" type="ORF">A1019T_00783</name>
</gene>
<protein>
    <submittedName>
        <fullName evidence="1">Uncharacterized protein</fullName>
    </submittedName>
</protein>